<dbReference type="InterPro" id="IPR000515">
    <property type="entry name" value="MetI-like"/>
</dbReference>
<evidence type="ECO:0000313" key="8">
    <source>
        <dbReference type="EMBL" id="MBA2894166.1"/>
    </source>
</evidence>
<name>A0A7W0CN41_9ACTN</name>
<sequence length="225" mass="24206">MDDGQPLFRWSWVVSNWDNDSPNSIVNLLQAHIVMSAVPVIVGLLVSLPLGLLCVRWRWLYQPVSGLMNAVYALPSLALFMILLAVTGAEPVTVIIPLTFYAMAVLIPAVVDGLASVPEHVRQSAVAMGFTPLRRLVQVELPIAVPVVLAGMRVVAVSSISLVSVGALIGQGGLGNFFTDAYQRDFYTPAIAGIVLIVLLALVADGALVLLQRLLTPWMRARRSA</sequence>
<accession>A0A7W0CN41</accession>
<keyword evidence="4 6" id="KW-1133">Transmembrane helix</keyword>
<feature type="transmembrane region" description="Helical" evidence="6">
    <location>
        <begin position="143"/>
        <end position="170"/>
    </location>
</feature>
<dbReference type="Pfam" id="PF00528">
    <property type="entry name" value="BPD_transp_1"/>
    <property type="match status" value="1"/>
</dbReference>
<feature type="transmembrane region" description="Helical" evidence="6">
    <location>
        <begin position="190"/>
        <end position="211"/>
    </location>
</feature>
<organism evidence="8 9">
    <name type="scientific">Nonomuraea soli</name>
    <dbReference type="NCBI Taxonomy" id="1032476"/>
    <lineage>
        <taxon>Bacteria</taxon>
        <taxon>Bacillati</taxon>
        <taxon>Actinomycetota</taxon>
        <taxon>Actinomycetes</taxon>
        <taxon>Streptosporangiales</taxon>
        <taxon>Streptosporangiaceae</taxon>
        <taxon>Nonomuraea</taxon>
    </lineage>
</organism>
<feature type="transmembrane region" description="Helical" evidence="6">
    <location>
        <begin position="33"/>
        <end position="55"/>
    </location>
</feature>
<evidence type="ECO:0000256" key="2">
    <source>
        <dbReference type="ARBA" id="ARBA00022448"/>
    </source>
</evidence>
<evidence type="ECO:0000259" key="7">
    <source>
        <dbReference type="PROSITE" id="PS50928"/>
    </source>
</evidence>
<dbReference type="InterPro" id="IPR051204">
    <property type="entry name" value="ABC_transp_perm/SBD"/>
</dbReference>
<dbReference type="RefSeq" id="WP_181612886.1">
    <property type="nucleotide sequence ID" value="NZ_BAABAM010000005.1"/>
</dbReference>
<feature type="transmembrane region" description="Helical" evidence="6">
    <location>
        <begin position="67"/>
        <end position="88"/>
    </location>
</feature>
<reference evidence="8 9" key="1">
    <citation type="submission" date="2020-07" db="EMBL/GenBank/DDBJ databases">
        <title>Genomic Encyclopedia of Type Strains, Phase IV (KMG-IV): sequencing the most valuable type-strain genomes for metagenomic binning, comparative biology and taxonomic classification.</title>
        <authorList>
            <person name="Goeker M."/>
        </authorList>
    </citation>
    <scope>NUCLEOTIDE SEQUENCE [LARGE SCALE GENOMIC DNA]</scope>
    <source>
        <strain evidence="8 9">DSM 45533</strain>
    </source>
</reference>
<dbReference type="PANTHER" id="PTHR30177">
    <property type="entry name" value="GLYCINE BETAINE/L-PROLINE TRANSPORT SYSTEM PERMEASE PROTEIN PROW"/>
    <property type="match status" value="1"/>
</dbReference>
<dbReference type="Proteomes" id="UP000530928">
    <property type="component" value="Unassembled WGS sequence"/>
</dbReference>
<gene>
    <name evidence="8" type="ORF">HNR30_005527</name>
</gene>
<protein>
    <submittedName>
        <fullName evidence="8">Osmoprotectant transport system permease protein</fullName>
    </submittedName>
</protein>
<dbReference type="Gene3D" id="1.10.3720.10">
    <property type="entry name" value="MetI-like"/>
    <property type="match status" value="1"/>
</dbReference>
<dbReference type="InterPro" id="IPR035906">
    <property type="entry name" value="MetI-like_sf"/>
</dbReference>
<comment type="caution">
    <text evidence="8">The sequence shown here is derived from an EMBL/GenBank/DDBJ whole genome shotgun (WGS) entry which is preliminary data.</text>
</comment>
<evidence type="ECO:0000256" key="3">
    <source>
        <dbReference type="ARBA" id="ARBA00022692"/>
    </source>
</evidence>
<keyword evidence="5 6" id="KW-0472">Membrane</keyword>
<dbReference type="CDD" id="cd06261">
    <property type="entry name" value="TM_PBP2"/>
    <property type="match status" value="1"/>
</dbReference>
<proteinExistence type="inferred from homology"/>
<dbReference type="PANTHER" id="PTHR30177:SF4">
    <property type="entry name" value="OSMOPROTECTANT IMPORT PERMEASE PROTEIN OSMW"/>
    <property type="match status" value="1"/>
</dbReference>
<dbReference type="PROSITE" id="PS50928">
    <property type="entry name" value="ABC_TM1"/>
    <property type="match status" value="1"/>
</dbReference>
<dbReference type="GO" id="GO:0031460">
    <property type="term" value="P:glycine betaine transport"/>
    <property type="evidence" value="ECO:0007669"/>
    <property type="project" value="TreeGrafter"/>
</dbReference>
<dbReference type="AlphaFoldDB" id="A0A7W0CN41"/>
<keyword evidence="9" id="KW-1185">Reference proteome</keyword>
<evidence type="ECO:0000256" key="5">
    <source>
        <dbReference type="ARBA" id="ARBA00023136"/>
    </source>
</evidence>
<evidence type="ECO:0000256" key="6">
    <source>
        <dbReference type="RuleBase" id="RU363032"/>
    </source>
</evidence>
<comment type="similarity">
    <text evidence="6">Belongs to the binding-protein-dependent transport system permease family.</text>
</comment>
<keyword evidence="2 6" id="KW-0813">Transport</keyword>
<keyword evidence="3 6" id="KW-0812">Transmembrane</keyword>
<dbReference type="GO" id="GO:0055085">
    <property type="term" value="P:transmembrane transport"/>
    <property type="evidence" value="ECO:0007669"/>
    <property type="project" value="InterPro"/>
</dbReference>
<evidence type="ECO:0000313" key="9">
    <source>
        <dbReference type="Proteomes" id="UP000530928"/>
    </source>
</evidence>
<dbReference type="EMBL" id="JACDUR010000005">
    <property type="protein sequence ID" value="MBA2894166.1"/>
    <property type="molecule type" value="Genomic_DNA"/>
</dbReference>
<feature type="transmembrane region" description="Helical" evidence="6">
    <location>
        <begin position="94"/>
        <end position="115"/>
    </location>
</feature>
<comment type="subcellular location">
    <subcellularLocation>
        <location evidence="6">Cell membrane</location>
        <topology evidence="6">Multi-pass membrane protein</topology>
    </subcellularLocation>
    <subcellularLocation>
        <location evidence="1">Membrane</location>
        <topology evidence="1">Multi-pass membrane protein</topology>
    </subcellularLocation>
</comment>
<dbReference type="GO" id="GO:0005886">
    <property type="term" value="C:plasma membrane"/>
    <property type="evidence" value="ECO:0007669"/>
    <property type="project" value="UniProtKB-SubCell"/>
</dbReference>
<feature type="domain" description="ABC transmembrane type-1" evidence="7">
    <location>
        <begin position="29"/>
        <end position="208"/>
    </location>
</feature>
<evidence type="ECO:0000256" key="1">
    <source>
        <dbReference type="ARBA" id="ARBA00004141"/>
    </source>
</evidence>
<dbReference type="SUPFAM" id="SSF161098">
    <property type="entry name" value="MetI-like"/>
    <property type="match status" value="1"/>
</dbReference>
<evidence type="ECO:0000256" key="4">
    <source>
        <dbReference type="ARBA" id="ARBA00022989"/>
    </source>
</evidence>